<reference evidence="1 2" key="1">
    <citation type="journal article" date="2018" name="Sci. Rep.">
        <title>Comparative genomics provides insights into the lifestyle and reveals functional heterogeneity of dark septate endophytic fungi.</title>
        <authorList>
            <person name="Knapp D.G."/>
            <person name="Nemeth J.B."/>
            <person name="Barry K."/>
            <person name="Hainaut M."/>
            <person name="Henrissat B."/>
            <person name="Johnson J."/>
            <person name="Kuo A."/>
            <person name="Lim J.H.P."/>
            <person name="Lipzen A."/>
            <person name="Nolan M."/>
            <person name="Ohm R.A."/>
            <person name="Tamas L."/>
            <person name="Grigoriev I.V."/>
            <person name="Spatafora J.W."/>
            <person name="Nagy L.G."/>
            <person name="Kovacs G.M."/>
        </authorList>
    </citation>
    <scope>NUCLEOTIDE SEQUENCE [LARGE SCALE GENOMIC DNA]</scope>
    <source>
        <strain evidence="1 2">DSE2036</strain>
    </source>
</reference>
<protein>
    <submittedName>
        <fullName evidence="1">Uncharacterized protein</fullName>
    </submittedName>
</protein>
<gene>
    <name evidence="1" type="ORF">DM02DRAFT_411674</name>
</gene>
<organism evidence="1 2">
    <name type="scientific">Periconia macrospinosa</name>
    <dbReference type="NCBI Taxonomy" id="97972"/>
    <lineage>
        <taxon>Eukaryota</taxon>
        <taxon>Fungi</taxon>
        <taxon>Dikarya</taxon>
        <taxon>Ascomycota</taxon>
        <taxon>Pezizomycotina</taxon>
        <taxon>Dothideomycetes</taxon>
        <taxon>Pleosporomycetidae</taxon>
        <taxon>Pleosporales</taxon>
        <taxon>Massarineae</taxon>
        <taxon>Periconiaceae</taxon>
        <taxon>Periconia</taxon>
    </lineage>
</organism>
<evidence type="ECO:0000313" key="1">
    <source>
        <dbReference type="EMBL" id="PVI00046.1"/>
    </source>
</evidence>
<dbReference type="AlphaFoldDB" id="A0A2V1DPY5"/>
<evidence type="ECO:0000313" key="2">
    <source>
        <dbReference type="Proteomes" id="UP000244855"/>
    </source>
</evidence>
<proteinExistence type="predicted"/>
<name>A0A2V1DPY5_9PLEO</name>
<dbReference type="Proteomes" id="UP000244855">
    <property type="component" value="Unassembled WGS sequence"/>
</dbReference>
<dbReference type="EMBL" id="KZ805380">
    <property type="protein sequence ID" value="PVI00046.1"/>
    <property type="molecule type" value="Genomic_DNA"/>
</dbReference>
<accession>A0A2V1DPY5</accession>
<sequence length="152" mass="16764">MMYLAAHDLRWNRSNWLINQLVAHPQPVETSLGAVFSRTGLVNLLGTESSESCLHSNRSPSIQAFHERAFGGASLLSFTTGLSTLNSSNSPCLCDAEAVRSCKLKCHATLRSRSKPRTGTYDSNSLALVAFTHIWTSFAFGRRNGERKEEDC</sequence>
<keyword evidence="2" id="KW-1185">Reference proteome</keyword>